<feature type="domain" description="HTH-like" evidence="1">
    <location>
        <begin position="3"/>
        <end position="72"/>
    </location>
</feature>
<organism evidence="2 3">
    <name type="scientific">Dokdonia pacifica</name>
    <dbReference type="NCBI Taxonomy" id="1627892"/>
    <lineage>
        <taxon>Bacteria</taxon>
        <taxon>Pseudomonadati</taxon>
        <taxon>Bacteroidota</taxon>
        <taxon>Flavobacteriia</taxon>
        <taxon>Flavobacteriales</taxon>
        <taxon>Flavobacteriaceae</taxon>
        <taxon>Dokdonia</taxon>
    </lineage>
</organism>
<keyword evidence="3" id="KW-1185">Reference proteome</keyword>
<accession>A0A239CN16</accession>
<protein>
    <recommendedName>
        <fullName evidence="1">HTH-like domain-containing protein</fullName>
    </recommendedName>
</protein>
<dbReference type="Pfam" id="PF24718">
    <property type="entry name" value="HTH_73"/>
    <property type="match status" value="2"/>
</dbReference>
<feature type="domain" description="HTH-like" evidence="1">
    <location>
        <begin position="80"/>
        <end position="151"/>
    </location>
</feature>
<dbReference type="Proteomes" id="UP000198379">
    <property type="component" value="Unassembled WGS sequence"/>
</dbReference>
<sequence length="151" mass="17384">MEIKELSDILSHNYTNAYNGEKVVQIHLFGIKYGEIIRKEKYSSKDIINQSGLNESYVTELNKGIKLREKVVFENDELELNNLGKILKDNYENAKNGETVSSIYLFGIKYGKLIKTKNYSINEIISISEINDSYFAELNKGIKLSEYITIK</sequence>
<dbReference type="EMBL" id="FZNY01000008">
    <property type="protein sequence ID" value="SNS21118.1"/>
    <property type="molecule type" value="Genomic_DNA"/>
</dbReference>
<proteinExistence type="predicted"/>
<gene>
    <name evidence="2" type="ORF">SAMN06265376_10879</name>
</gene>
<evidence type="ECO:0000259" key="1">
    <source>
        <dbReference type="Pfam" id="PF24718"/>
    </source>
</evidence>
<evidence type="ECO:0000313" key="3">
    <source>
        <dbReference type="Proteomes" id="UP000198379"/>
    </source>
</evidence>
<reference evidence="2 3" key="1">
    <citation type="submission" date="2017-06" db="EMBL/GenBank/DDBJ databases">
        <authorList>
            <person name="Kim H.J."/>
            <person name="Triplett B.A."/>
        </authorList>
    </citation>
    <scope>NUCLEOTIDE SEQUENCE [LARGE SCALE GENOMIC DNA]</scope>
    <source>
        <strain evidence="2 3">DSM 25597</strain>
    </source>
</reference>
<dbReference type="RefSeq" id="WP_218823098.1">
    <property type="nucleotide sequence ID" value="NZ_BMEP01000009.1"/>
</dbReference>
<name>A0A239CN16_9FLAO</name>
<dbReference type="AlphaFoldDB" id="A0A239CN16"/>
<evidence type="ECO:0000313" key="2">
    <source>
        <dbReference type="EMBL" id="SNS21118.1"/>
    </source>
</evidence>
<dbReference type="InterPro" id="IPR056975">
    <property type="entry name" value="HTH_73"/>
</dbReference>